<keyword evidence="5" id="KW-1185">Reference proteome</keyword>
<dbReference type="Gene3D" id="2.30.110.10">
    <property type="entry name" value="Electron Transport, Fmn-binding Protein, Chain A"/>
    <property type="match status" value="1"/>
</dbReference>
<comment type="similarity">
    <text evidence="1">Belongs to the F420H(2)-dependent quinone reductase family.</text>
</comment>
<proteinExistence type="inferred from homology"/>
<evidence type="ECO:0000256" key="2">
    <source>
        <dbReference type="ARBA" id="ARBA00023002"/>
    </source>
</evidence>
<dbReference type="EMBL" id="LDPR01000019">
    <property type="protein sequence ID" value="KLO34969.1"/>
    <property type="molecule type" value="Genomic_DNA"/>
</dbReference>
<organism evidence="4 5">
    <name type="scientific">Mycobacterium haemophilum</name>
    <dbReference type="NCBI Taxonomy" id="29311"/>
    <lineage>
        <taxon>Bacteria</taxon>
        <taxon>Bacillati</taxon>
        <taxon>Actinomycetota</taxon>
        <taxon>Actinomycetes</taxon>
        <taxon>Mycobacteriales</taxon>
        <taxon>Mycobacteriaceae</taxon>
        <taxon>Mycobacterium</taxon>
    </lineage>
</organism>
<sequence>MQIVKNVHPPTGLTRLLFRVPIYLYRAGLGPIFGQRLLLLRHVGRVSGKQRQTILEVAEHDPADDSFVVASGWGPTAAWYRNVVHMPEVTIQVGQRTIPVTAVQLTKDEGAETFARYGMKHRRAAKYLLPRVLGFSVDGSEADFQAVGRHLPFIRFVPRP</sequence>
<protein>
    <submittedName>
        <fullName evidence="4">Nitroreductase</fullName>
    </submittedName>
</protein>
<evidence type="ECO:0000313" key="5">
    <source>
        <dbReference type="Proteomes" id="UP000036334"/>
    </source>
</evidence>
<dbReference type="NCBIfam" id="TIGR00026">
    <property type="entry name" value="hi_GC_TIGR00026"/>
    <property type="match status" value="1"/>
</dbReference>
<dbReference type="InterPro" id="IPR012349">
    <property type="entry name" value="Split_barrel_FMN-bd"/>
</dbReference>
<dbReference type="GO" id="GO:0005886">
    <property type="term" value="C:plasma membrane"/>
    <property type="evidence" value="ECO:0007669"/>
    <property type="project" value="TreeGrafter"/>
</dbReference>
<evidence type="ECO:0000313" key="4">
    <source>
        <dbReference type="EMBL" id="KLO34969.1"/>
    </source>
</evidence>
<dbReference type="Proteomes" id="UP000036334">
    <property type="component" value="Unassembled WGS sequence"/>
</dbReference>
<dbReference type="STRING" id="1202450.B586_03885"/>
<dbReference type="Pfam" id="PF04075">
    <property type="entry name" value="F420H2_quin_red"/>
    <property type="match status" value="1"/>
</dbReference>
<dbReference type="GO" id="GO:0016491">
    <property type="term" value="F:oxidoreductase activity"/>
    <property type="evidence" value="ECO:0007669"/>
    <property type="project" value="UniProtKB-KW"/>
</dbReference>
<evidence type="ECO:0000256" key="3">
    <source>
        <dbReference type="ARBA" id="ARBA00049106"/>
    </source>
</evidence>
<dbReference type="OrthoDB" id="163266at2"/>
<comment type="catalytic activity">
    <reaction evidence="3">
        <text>oxidized coenzyme F420-(gamma-L-Glu)(n) + a quinol + H(+) = reduced coenzyme F420-(gamma-L-Glu)(n) + a quinone</text>
        <dbReference type="Rhea" id="RHEA:39663"/>
        <dbReference type="Rhea" id="RHEA-COMP:12939"/>
        <dbReference type="Rhea" id="RHEA-COMP:14378"/>
        <dbReference type="ChEBI" id="CHEBI:15378"/>
        <dbReference type="ChEBI" id="CHEBI:24646"/>
        <dbReference type="ChEBI" id="CHEBI:132124"/>
        <dbReference type="ChEBI" id="CHEBI:133980"/>
        <dbReference type="ChEBI" id="CHEBI:139511"/>
    </reaction>
</comment>
<dbReference type="PANTHER" id="PTHR39428">
    <property type="entry name" value="F420H(2)-DEPENDENT QUINONE REDUCTASE RV1261C"/>
    <property type="match status" value="1"/>
</dbReference>
<dbReference type="InterPro" id="IPR004378">
    <property type="entry name" value="F420H2_quin_Rdtase"/>
</dbReference>
<dbReference type="GO" id="GO:0070967">
    <property type="term" value="F:coenzyme F420 binding"/>
    <property type="evidence" value="ECO:0007669"/>
    <property type="project" value="TreeGrafter"/>
</dbReference>
<dbReference type="RefSeq" id="WP_047316234.1">
    <property type="nucleotide sequence ID" value="NZ_LDPQ01000023.1"/>
</dbReference>
<comment type="caution">
    <text evidence="4">The sequence shown here is derived from an EMBL/GenBank/DDBJ whole genome shotgun (WGS) entry which is preliminary data.</text>
</comment>
<dbReference type="AlphaFoldDB" id="A0A0I9TEY7"/>
<gene>
    <name evidence="4" type="ORF">ABH38_17455</name>
</gene>
<dbReference type="PANTHER" id="PTHR39428:SF3">
    <property type="entry name" value="DEAZAFLAVIN-DEPENDENT NITROREDUCTASE"/>
    <property type="match status" value="1"/>
</dbReference>
<dbReference type="PATRIC" id="fig|29311.18.peg.2304"/>
<accession>A0A0I9TEY7</accession>
<keyword evidence="2" id="KW-0560">Oxidoreductase</keyword>
<reference evidence="4 5" key="1">
    <citation type="submission" date="2015-05" db="EMBL/GenBank/DDBJ databases">
        <title>Genome sequence of Mycobacterium haemophilum.</title>
        <authorList>
            <person name="Greninger A.L."/>
            <person name="Cunningham G."/>
            <person name="Miller S."/>
        </authorList>
    </citation>
    <scope>NUCLEOTIDE SEQUENCE [LARGE SCALE GENOMIC DNA]</scope>
    <source>
        <strain evidence="5">UC1</strain>
    </source>
</reference>
<name>A0A0I9TEY7_9MYCO</name>
<evidence type="ECO:0000256" key="1">
    <source>
        <dbReference type="ARBA" id="ARBA00008710"/>
    </source>
</evidence>